<dbReference type="RefSeq" id="WP_351978472.1">
    <property type="nucleotide sequence ID" value="NZ_JBEPBX010000036.1"/>
</dbReference>
<reference evidence="1 2" key="1">
    <citation type="submission" date="2024-06" db="EMBL/GenBank/DDBJ databases">
        <title>The Natural Products Discovery Center: Release of the First 8490 Sequenced Strains for Exploring Actinobacteria Biosynthetic Diversity.</title>
        <authorList>
            <person name="Kalkreuter E."/>
            <person name="Kautsar S.A."/>
            <person name="Yang D."/>
            <person name="Bader C.D."/>
            <person name="Teijaro C.N."/>
            <person name="Fluegel L."/>
            <person name="Davis C.M."/>
            <person name="Simpson J.R."/>
            <person name="Lauterbach L."/>
            <person name="Steele A.D."/>
            <person name="Gui C."/>
            <person name="Meng S."/>
            <person name="Li G."/>
            <person name="Viehrig K."/>
            <person name="Ye F."/>
            <person name="Su P."/>
            <person name="Kiefer A.F."/>
            <person name="Nichols A."/>
            <person name="Cepeda A.J."/>
            <person name="Yan W."/>
            <person name="Fan B."/>
            <person name="Jiang Y."/>
            <person name="Adhikari A."/>
            <person name="Zheng C.-J."/>
            <person name="Schuster L."/>
            <person name="Cowan T.M."/>
            <person name="Smanski M.J."/>
            <person name="Chevrette M.G."/>
            <person name="De Carvalho L.P.S."/>
            <person name="Shen B."/>
        </authorList>
    </citation>
    <scope>NUCLEOTIDE SEQUENCE [LARGE SCALE GENOMIC DNA]</scope>
    <source>
        <strain evidence="1 2">NPDC000837</strain>
    </source>
</reference>
<sequence length="95" mass="10547">MATIEVFGLSRISLERGRASAFIRNKSMLRDFNKQLIQGNVSAVEEVKNSMLEQPFADVFFAMLQQAEAPGASIVFGGDVLEALKAWNNLSIQQR</sequence>
<dbReference type="EMBL" id="JBEPBX010000036">
    <property type="protein sequence ID" value="MER6617316.1"/>
    <property type="molecule type" value="Genomic_DNA"/>
</dbReference>
<dbReference type="Proteomes" id="UP001445472">
    <property type="component" value="Unassembled WGS sequence"/>
</dbReference>
<gene>
    <name evidence="1" type="ORF">ABT276_29000</name>
</gene>
<evidence type="ECO:0000313" key="2">
    <source>
        <dbReference type="Proteomes" id="UP001445472"/>
    </source>
</evidence>
<comment type="caution">
    <text evidence="1">The sequence shown here is derived from an EMBL/GenBank/DDBJ whole genome shotgun (WGS) entry which is preliminary data.</text>
</comment>
<organism evidence="1 2">
    <name type="scientific">Streptomyces xantholiticus</name>
    <dbReference type="NCBI Taxonomy" id="68285"/>
    <lineage>
        <taxon>Bacteria</taxon>
        <taxon>Bacillati</taxon>
        <taxon>Actinomycetota</taxon>
        <taxon>Actinomycetes</taxon>
        <taxon>Kitasatosporales</taxon>
        <taxon>Streptomycetaceae</taxon>
        <taxon>Streptomyces</taxon>
    </lineage>
</organism>
<proteinExistence type="predicted"/>
<evidence type="ECO:0000313" key="1">
    <source>
        <dbReference type="EMBL" id="MER6617316.1"/>
    </source>
</evidence>
<accession>A0ABV1V2R8</accession>
<name>A0ABV1V2R8_9ACTN</name>
<protein>
    <submittedName>
        <fullName evidence="1">Uncharacterized protein</fullName>
    </submittedName>
</protein>
<keyword evidence="2" id="KW-1185">Reference proteome</keyword>